<evidence type="ECO:0000256" key="1">
    <source>
        <dbReference type="RuleBase" id="RU367067"/>
    </source>
</evidence>
<comment type="subcellular location">
    <subcellularLocation>
        <location evidence="1">Nucleus</location>
    </subcellularLocation>
</comment>
<dbReference type="InterPro" id="IPR040203">
    <property type="entry name" value="Sld2"/>
</dbReference>
<gene>
    <name evidence="3" type="ORF">MJAP1_000671</name>
</gene>
<dbReference type="EMBL" id="CP119958">
    <property type="protein sequence ID" value="WFD37724.1"/>
    <property type="molecule type" value="Genomic_DNA"/>
</dbReference>
<dbReference type="RefSeq" id="XP_060120621.1">
    <property type="nucleotide sequence ID" value="XM_060264638.1"/>
</dbReference>
<feature type="region of interest" description="Disordered" evidence="2">
    <location>
        <begin position="15"/>
        <end position="291"/>
    </location>
</feature>
<feature type="region of interest" description="Disordered" evidence="2">
    <location>
        <begin position="386"/>
        <end position="424"/>
    </location>
</feature>
<keyword evidence="1" id="KW-0131">Cell cycle</keyword>
<dbReference type="PANTHER" id="PTHR28124:SF1">
    <property type="entry name" value="DNA REPLICATION REGULATOR SLD2"/>
    <property type="match status" value="1"/>
</dbReference>
<dbReference type="Proteomes" id="UP001217754">
    <property type="component" value="Chromosome 1"/>
</dbReference>
<protein>
    <recommendedName>
        <fullName evidence="1">DNA replication regulator SLD2</fullName>
    </recommendedName>
</protein>
<feature type="compositionally biased region" description="Low complexity" evidence="2">
    <location>
        <begin position="254"/>
        <end position="279"/>
    </location>
</feature>
<evidence type="ECO:0000256" key="2">
    <source>
        <dbReference type="SAM" id="MobiDB-lite"/>
    </source>
</evidence>
<dbReference type="Gene3D" id="1.10.10.1460">
    <property type="match status" value="1"/>
</dbReference>
<dbReference type="GO" id="GO:0031261">
    <property type="term" value="C:DNA replication preinitiation complex"/>
    <property type="evidence" value="ECO:0007669"/>
    <property type="project" value="TreeGrafter"/>
</dbReference>
<dbReference type="GeneID" id="85224320"/>
<comment type="function">
    <text evidence="1">Has a role in the initiation of DNA replication. Required at S-phase checkpoint.</text>
</comment>
<feature type="compositionally biased region" description="Acidic residues" evidence="2">
    <location>
        <begin position="393"/>
        <end position="403"/>
    </location>
</feature>
<dbReference type="GO" id="GO:0003688">
    <property type="term" value="F:DNA replication origin binding"/>
    <property type="evidence" value="ECO:0007669"/>
    <property type="project" value="TreeGrafter"/>
</dbReference>
<keyword evidence="1" id="KW-0539">Nucleus</keyword>
<keyword evidence="4" id="KW-1185">Reference proteome</keyword>
<evidence type="ECO:0000313" key="3">
    <source>
        <dbReference type="EMBL" id="WFD37724.1"/>
    </source>
</evidence>
<dbReference type="GO" id="GO:0006270">
    <property type="term" value="P:DNA replication initiation"/>
    <property type="evidence" value="ECO:0007669"/>
    <property type="project" value="UniProtKB-UniRule"/>
</dbReference>
<comment type="similarity">
    <text evidence="1">Belongs to the SLD2 family.</text>
</comment>
<accession>A0AAF0J9D0</accession>
<dbReference type="GO" id="GO:1902977">
    <property type="term" value="P:mitotic DNA replication preinitiation complex assembly"/>
    <property type="evidence" value="ECO:0007669"/>
    <property type="project" value="TreeGrafter"/>
</dbReference>
<dbReference type="GO" id="GO:0003697">
    <property type="term" value="F:single-stranded DNA binding"/>
    <property type="evidence" value="ECO:0007669"/>
    <property type="project" value="TreeGrafter"/>
</dbReference>
<evidence type="ECO:0000313" key="4">
    <source>
        <dbReference type="Proteomes" id="UP001217754"/>
    </source>
</evidence>
<sequence length="424" mass="46762">MEAILRKQLKQWQRAFRAEHGREPSKSDMQRHPEISSTYDTWRALSEATSAKPRREKKTSASEGAMAAPPTTPTKPRKYTMVASPKNPFRSPQKPRREYERAPEFPSALVEAEAYESDMSDEEAKPKQRTPVKAAAAPPPQSSMLFTPRTKARKRLRGEDVRTPPSARIKRTDSQARALLAQSPPKDEAPHAKRRIFSAPQASLDSDIPMETADEVFAPSPRKGAQDTRSFRPLFRTASTAERSPAASPERPVASSQASYATPQTSQTSATTQAPAVAPGAQTLQLDDDTPDGAAIMVLPYQRFGSARTRPAHEDERDEIDALHYSLPTHDLSDDDTPMPTLTGIEGLSLVSPARHTQRAALRRREKNTRLTDGLFDADTTITEPVHARGDLDADEADSDEWASEASEGEYGLGDGEMERVDIL</sequence>
<proteinExistence type="inferred from homology"/>
<dbReference type="GO" id="GO:0000727">
    <property type="term" value="P:double-strand break repair via break-induced replication"/>
    <property type="evidence" value="ECO:0007669"/>
    <property type="project" value="TreeGrafter"/>
</dbReference>
<organism evidence="3 4">
    <name type="scientific">Malassezia japonica</name>
    <dbReference type="NCBI Taxonomy" id="223818"/>
    <lineage>
        <taxon>Eukaryota</taxon>
        <taxon>Fungi</taxon>
        <taxon>Dikarya</taxon>
        <taxon>Basidiomycota</taxon>
        <taxon>Ustilaginomycotina</taxon>
        <taxon>Malasseziomycetes</taxon>
        <taxon>Malasseziales</taxon>
        <taxon>Malasseziaceae</taxon>
        <taxon>Malassezia</taxon>
    </lineage>
</organism>
<dbReference type="AlphaFoldDB" id="A0AAF0J9D0"/>
<name>A0AAF0J9D0_9BASI</name>
<feature type="compositionally biased region" description="Basic and acidic residues" evidence="2">
    <location>
        <begin position="16"/>
        <end position="34"/>
    </location>
</feature>
<reference evidence="3" key="1">
    <citation type="submission" date="2023-03" db="EMBL/GenBank/DDBJ databases">
        <title>Mating type loci evolution in Malassezia.</title>
        <authorList>
            <person name="Coelho M.A."/>
        </authorList>
    </citation>
    <scope>NUCLEOTIDE SEQUENCE</scope>
    <source>
        <strain evidence="3">CBS 9431</strain>
    </source>
</reference>
<keyword evidence="1" id="KW-0235">DNA replication</keyword>
<dbReference type="PANTHER" id="PTHR28124">
    <property type="entry name" value="DNA REPLICATION REGULATOR SLD2"/>
    <property type="match status" value="1"/>
</dbReference>